<dbReference type="EMBL" id="UINC01127148">
    <property type="protein sequence ID" value="SVD06076.1"/>
    <property type="molecule type" value="Genomic_DNA"/>
</dbReference>
<feature type="non-terminal residue" evidence="1">
    <location>
        <position position="50"/>
    </location>
</feature>
<dbReference type="InterPro" id="IPR029017">
    <property type="entry name" value="Enolase-like_N"/>
</dbReference>
<proteinExistence type="predicted"/>
<dbReference type="AlphaFoldDB" id="A0A382S833"/>
<evidence type="ECO:0008006" key="2">
    <source>
        <dbReference type="Google" id="ProtNLM"/>
    </source>
</evidence>
<dbReference type="SUPFAM" id="SSF54826">
    <property type="entry name" value="Enolase N-terminal domain-like"/>
    <property type="match status" value="1"/>
</dbReference>
<reference evidence="1" key="1">
    <citation type="submission" date="2018-05" db="EMBL/GenBank/DDBJ databases">
        <authorList>
            <person name="Lanie J.A."/>
            <person name="Ng W.-L."/>
            <person name="Kazmierczak K.M."/>
            <person name="Andrzejewski T.M."/>
            <person name="Davidsen T.M."/>
            <person name="Wayne K.J."/>
            <person name="Tettelin H."/>
            <person name="Glass J.I."/>
            <person name="Rusch D."/>
            <person name="Podicherti R."/>
            <person name="Tsui H.-C.T."/>
            <person name="Winkler M.E."/>
        </authorList>
    </citation>
    <scope>NUCLEOTIDE SEQUENCE</scope>
</reference>
<gene>
    <name evidence="1" type="ORF">METZ01_LOCUS358930</name>
</gene>
<protein>
    <recommendedName>
        <fullName evidence="2">Mandelate racemase/muconate lactonizing enzyme N-terminal domain-containing protein</fullName>
    </recommendedName>
</protein>
<evidence type="ECO:0000313" key="1">
    <source>
        <dbReference type="EMBL" id="SVD06076.1"/>
    </source>
</evidence>
<organism evidence="1">
    <name type="scientific">marine metagenome</name>
    <dbReference type="NCBI Taxonomy" id="408172"/>
    <lineage>
        <taxon>unclassified sequences</taxon>
        <taxon>metagenomes</taxon>
        <taxon>ecological metagenomes</taxon>
    </lineage>
</organism>
<dbReference type="Gene3D" id="3.30.390.10">
    <property type="entry name" value="Enolase-like, N-terminal domain"/>
    <property type="match status" value="1"/>
</dbReference>
<accession>A0A382S833</accession>
<sequence>MVFLEIDAMKISDVKVYPTWVGTRNQLIVKVETDEGIYGWGESGLSGREQ</sequence>
<name>A0A382S833_9ZZZZ</name>